<dbReference type="Pfam" id="PF02588">
    <property type="entry name" value="YitT_membrane"/>
    <property type="match status" value="1"/>
</dbReference>
<dbReference type="RefSeq" id="WP_408624045.1">
    <property type="nucleotide sequence ID" value="NZ_JBEQCT010000005.1"/>
</dbReference>
<dbReference type="InterPro" id="IPR051461">
    <property type="entry name" value="UPF0750_membrane"/>
</dbReference>
<evidence type="ECO:0000256" key="1">
    <source>
        <dbReference type="ARBA" id="ARBA00004651"/>
    </source>
</evidence>
<accession>A0ABW9GAL6</accession>
<evidence type="ECO:0000256" key="6">
    <source>
        <dbReference type="SAM" id="Phobius"/>
    </source>
</evidence>
<comment type="caution">
    <text evidence="7">The sequence shown here is derived from an EMBL/GenBank/DDBJ whole genome shotgun (WGS) entry which is preliminary data.</text>
</comment>
<evidence type="ECO:0000313" key="8">
    <source>
        <dbReference type="Proteomes" id="UP001629953"/>
    </source>
</evidence>
<reference evidence="7 8" key="1">
    <citation type="journal article" date="2013" name="Int. J. Syst. Evol. Microbiol.">
        <title>Celerinatantimonas yamalensis sp. nov., a cold-adapted diazotrophic bacterium from a cold permafrost brine.</title>
        <authorList>
            <person name="Shcherbakova V."/>
            <person name="Chuvilskaya N."/>
            <person name="Rivkina E."/>
            <person name="Demidov N."/>
            <person name="Uchaeva V."/>
            <person name="Suetin S."/>
            <person name="Suzina N."/>
            <person name="Gilichinsky D."/>
        </authorList>
    </citation>
    <scope>NUCLEOTIDE SEQUENCE [LARGE SCALE GENOMIC DNA]</scope>
    <source>
        <strain evidence="7 8">C7</strain>
    </source>
</reference>
<keyword evidence="3 6" id="KW-0812">Transmembrane</keyword>
<proteinExistence type="predicted"/>
<feature type="transmembrane region" description="Helical" evidence="6">
    <location>
        <begin position="183"/>
        <end position="200"/>
    </location>
</feature>
<evidence type="ECO:0000256" key="5">
    <source>
        <dbReference type="ARBA" id="ARBA00023136"/>
    </source>
</evidence>
<dbReference type="InterPro" id="IPR003740">
    <property type="entry name" value="YitT"/>
</dbReference>
<dbReference type="EMBL" id="JBEQCT010000005">
    <property type="protein sequence ID" value="MFM2485796.1"/>
    <property type="molecule type" value="Genomic_DNA"/>
</dbReference>
<dbReference type="PANTHER" id="PTHR33545:SF5">
    <property type="entry name" value="UPF0750 MEMBRANE PROTEIN YITT"/>
    <property type="match status" value="1"/>
</dbReference>
<gene>
    <name evidence="7" type="ORF">ABUE30_12155</name>
</gene>
<keyword evidence="5 6" id="KW-0472">Membrane</keyword>
<dbReference type="PANTHER" id="PTHR33545">
    <property type="entry name" value="UPF0750 MEMBRANE PROTEIN YITT-RELATED"/>
    <property type="match status" value="1"/>
</dbReference>
<feature type="transmembrane region" description="Helical" evidence="6">
    <location>
        <begin position="157"/>
        <end position="177"/>
    </location>
</feature>
<feature type="transmembrane region" description="Helical" evidence="6">
    <location>
        <begin position="57"/>
        <end position="81"/>
    </location>
</feature>
<sequence length="209" mass="22984">MTNTAHSCSKTIQVAPHSWIEDALAIVMGCLLISFGIDMLKQVGGLTGSTAGIAFLLHYLWSFSFGSIFFIINLPFYYLAIKRMGWEFTLKTFASVAMVSLFSELHPDFVHFSNLNPLYATLFGNVIMGMGFVVLFRHKASLGGVNILALFLQKNHGIRAGKLQMGVDICVVLASLYIVKLPILFASIAGAIVLNLIIALNHRPNRYLA</sequence>
<dbReference type="Proteomes" id="UP001629953">
    <property type="component" value="Unassembled WGS sequence"/>
</dbReference>
<evidence type="ECO:0000256" key="3">
    <source>
        <dbReference type="ARBA" id="ARBA00022692"/>
    </source>
</evidence>
<keyword evidence="4 6" id="KW-1133">Transmembrane helix</keyword>
<evidence type="ECO:0000256" key="4">
    <source>
        <dbReference type="ARBA" id="ARBA00022989"/>
    </source>
</evidence>
<evidence type="ECO:0000313" key="7">
    <source>
        <dbReference type="EMBL" id="MFM2485796.1"/>
    </source>
</evidence>
<comment type="subcellular location">
    <subcellularLocation>
        <location evidence="1">Cell membrane</location>
        <topology evidence="1">Multi-pass membrane protein</topology>
    </subcellularLocation>
</comment>
<feature type="transmembrane region" description="Helical" evidence="6">
    <location>
        <begin position="88"/>
        <end position="106"/>
    </location>
</feature>
<evidence type="ECO:0000256" key="2">
    <source>
        <dbReference type="ARBA" id="ARBA00022475"/>
    </source>
</evidence>
<protein>
    <submittedName>
        <fullName evidence="7">YitT family protein</fullName>
    </submittedName>
</protein>
<organism evidence="7 8">
    <name type="scientific">Celerinatantimonas yamalensis</name>
    <dbReference type="NCBI Taxonomy" id="559956"/>
    <lineage>
        <taxon>Bacteria</taxon>
        <taxon>Pseudomonadati</taxon>
        <taxon>Pseudomonadota</taxon>
        <taxon>Gammaproteobacteria</taxon>
        <taxon>Celerinatantimonadaceae</taxon>
        <taxon>Celerinatantimonas</taxon>
    </lineage>
</organism>
<feature type="transmembrane region" description="Helical" evidence="6">
    <location>
        <begin position="19"/>
        <end position="37"/>
    </location>
</feature>
<name>A0ABW9GAL6_9GAMM</name>
<keyword evidence="2" id="KW-1003">Cell membrane</keyword>
<keyword evidence="8" id="KW-1185">Reference proteome</keyword>
<feature type="transmembrane region" description="Helical" evidence="6">
    <location>
        <begin position="118"/>
        <end position="136"/>
    </location>
</feature>